<accession>A0A9D9DK98</accession>
<dbReference type="InterPro" id="IPR018187">
    <property type="entry name" value="Asp/Glu_racemase_AS_1"/>
</dbReference>
<dbReference type="InterPro" id="IPR033134">
    <property type="entry name" value="Asp/Glu_racemase_AS_2"/>
</dbReference>
<dbReference type="PROSITE" id="PS00924">
    <property type="entry name" value="ASP_GLU_RACEMASE_2"/>
    <property type="match status" value="1"/>
</dbReference>
<dbReference type="SUPFAM" id="SSF53681">
    <property type="entry name" value="Aspartate/glutamate racemase"/>
    <property type="match status" value="3"/>
</dbReference>
<dbReference type="Gene3D" id="3.40.50.1860">
    <property type="match status" value="2"/>
</dbReference>
<dbReference type="GO" id="GO:0009252">
    <property type="term" value="P:peptidoglycan biosynthetic process"/>
    <property type="evidence" value="ECO:0007669"/>
    <property type="project" value="TreeGrafter"/>
</dbReference>
<dbReference type="PANTHER" id="PTHR21198">
    <property type="entry name" value="GLUTAMATE RACEMASE"/>
    <property type="match status" value="1"/>
</dbReference>
<dbReference type="InterPro" id="IPR001920">
    <property type="entry name" value="Asp/Glu_race"/>
</dbReference>
<dbReference type="GO" id="GO:0047661">
    <property type="term" value="F:amino-acid racemase activity"/>
    <property type="evidence" value="ECO:0007669"/>
    <property type="project" value="TreeGrafter"/>
</dbReference>
<dbReference type="Proteomes" id="UP000823635">
    <property type="component" value="Unassembled WGS sequence"/>
</dbReference>
<organism evidence="2 3">
    <name type="scientific">Candidatus Egerieousia excrementavium</name>
    <dbReference type="NCBI Taxonomy" id="2840778"/>
    <lineage>
        <taxon>Bacteria</taxon>
        <taxon>Pseudomonadati</taxon>
        <taxon>Bacteroidota</taxon>
        <taxon>Bacteroidia</taxon>
        <taxon>Bacteroidales</taxon>
        <taxon>Candidatus Egerieousia</taxon>
    </lineage>
</organism>
<sequence>MMKRILLATLIPFLAACGSGKKGETVRLSPIIEKALNDESSRFYADFSKFPAEKRNLPIGVFDSGTGGLTVLEVMLTIDQIDNITGKPGSDGIPDFAGENFTFMGDMANMPYGNYAAENKNEFFKELVVKDALFLLGNKYWLSAIDKEAGGVKEPSKIIVIACNTATAWGLNSIDTLLAKSNTGVKVIGVINAGVNALFRALENGPAEDSVAVGVLATVGTIASDAYSRTIKEVKAKLGYPGEIRVVNHACAGFAESVDMEKDFNDPSATAPRESYRGPEIGKTENDINLELLRLYNFCFENNALLVGTKDGKITEMQLNSAANYARFHLVNLLEKHRKSGSTVPLQHIILGCTHYPFLLDTLKTALQEIRDYKVNGQAIYRELVSDSLTFIDPAVFTAIECYNTLRADNNLALRIEDGKVDAYISVPAYGLDADKLDGNGNLSYAYKYGREAGTEELSTLFVPLSGRYITKENMERLQALVPNSYRKITENGN</sequence>
<dbReference type="EMBL" id="JADINB010000055">
    <property type="protein sequence ID" value="MBO8428756.1"/>
    <property type="molecule type" value="Genomic_DNA"/>
</dbReference>
<comment type="caution">
    <text evidence="2">The sequence shown here is derived from an EMBL/GenBank/DDBJ whole genome shotgun (WGS) entry which is preliminary data.</text>
</comment>
<dbReference type="AlphaFoldDB" id="A0A9D9DK98"/>
<protein>
    <submittedName>
        <fullName evidence="2">Aspartate/glutamate racemase family protein</fullName>
    </submittedName>
</protein>
<name>A0A9D9DK98_9BACT</name>
<proteinExistence type="predicted"/>
<reference evidence="2" key="2">
    <citation type="journal article" date="2021" name="PeerJ">
        <title>Extensive microbial diversity within the chicken gut microbiome revealed by metagenomics and culture.</title>
        <authorList>
            <person name="Gilroy R."/>
            <person name="Ravi A."/>
            <person name="Getino M."/>
            <person name="Pursley I."/>
            <person name="Horton D.L."/>
            <person name="Alikhan N.F."/>
            <person name="Baker D."/>
            <person name="Gharbi K."/>
            <person name="Hall N."/>
            <person name="Watson M."/>
            <person name="Adriaenssens E.M."/>
            <person name="Foster-Nyarko E."/>
            <person name="Jarju S."/>
            <person name="Secka A."/>
            <person name="Antonio M."/>
            <person name="Oren A."/>
            <person name="Chaudhuri R.R."/>
            <person name="La Ragione R."/>
            <person name="Hildebrand F."/>
            <person name="Pallen M.J."/>
        </authorList>
    </citation>
    <scope>NUCLEOTIDE SEQUENCE</scope>
    <source>
        <strain evidence="2">15467</strain>
    </source>
</reference>
<evidence type="ECO:0000256" key="1">
    <source>
        <dbReference type="ARBA" id="ARBA00023235"/>
    </source>
</evidence>
<evidence type="ECO:0000313" key="3">
    <source>
        <dbReference type="Proteomes" id="UP000823635"/>
    </source>
</evidence>
<evidence type="ECO:0000313" key="2">
    <source>
        <dbReference type="EMBL" id="MBO8428756.1"/>
    </source>
</evidence>
<dbReference type="PANTHER" id="PTHR21198:SF3">
    <property type="entry name" value="GLUTAMATE RACEMASE"/>
    <property type="match status" value="1"/>
</dbReference>
<dbReference type="PROSITE" id="PS51257">
    <property type="entry name" value="PROKAR_LIPOPROTEIN"/>
    <property type="match status" value="1"/>
</dbReference>
<keyword evidence="1" id="KW-0413">Isomerase</keyword>
<reference evidence="2" key="1">
    <citation type="submission" date="2020-10" db="EMBL/GenBank/DDBJ databases">
        <authorList>
            <person name="Gilroy R."/>
        </authorList>
    </citation>
    <scope>NUCLEOTIDE SEQUENCE</scope>
    <source>
        <strain evidence="2">15467</strain>
    </source>
</reference>
<gene>
    <name evidence="2" type="ORF">IAC68_02340</name>
</gene>
<dbReference type="PROSITE" id="PS00923">
    <property type="entry name" value="ASP_GLU_RACEMASE_1"/>
    <property type="match status" value="1"/>
</dbReference>